<protein>
    <recommendedName>
        <fullName evidence="3">Transmembrane protein 70 homolog, mitochondrial</fullName>
    </recommendedName>
</protein>
<reference evidence="1 2" key="1">
    <citation type="journal article" date="2021" name="Sci. Rep.">
        <title>The genome of the diatom Chaetoceros tenuissimus carries an ancient integrated fragment of an extant virus.</title>
        <authorList>
            <person name="Hongo Y."/>
            <person name="Kimura K."/>
            <person name="Takaki Y."/>
            <person name="Yoshida Y."/>
            <person name="Baba S."/>
            <person name="Kobayashi G."/>
            <person name="Nagasaki K."/>
            <person name="Hano T."/>
            <person name="Tomaru Y."/>
        </authorList>
    </citation>
    <scope>NUCLEOTIDE SEQUENCE [LARGE SCALE GENOMIC DNA]</scope>
    <source>
        <strain evidence="1 2">NIES-3715</strain>
    </source>
</reference>
<dbReference type="Proteomes" id="UP001054902">
    <property type="component" value="Unassembled WGS sequence"/>
</dbReference>
<keyword evidence="2" id="KW-1185">Reference proteome</keyword>
<evidence type="ECO:0000313" key="2">
    <source>
        <dbReference type="Proteomes" id="UP001054902"/>
    </source>
</evidence>
<name>A0AAD3CIC1_9STRA</name>
<dbReference type="GO" id="GO:0031966">
    <property type="term" value="C:mitochondrial membrane"/>
    <property type="evidence" value="ECO:0007669"/>
    <property type="project" value="TreeGrafter"/>
</dbReference>
<accession>A0AAD3CIC1</accession>
<dbReference type="AlphaFoldDB" id="A0AAD3CIC1"/>
<sequence length="240" mass="26526">MSVSFQLLTKSGLLQSSYRRAITLHQPTISCVTTSNTSFHQPRYFSSQDETKKDESLIYEGPFASLALRLKRISITSAAASIVGVPILLTYGSNIPASGQLAVGGTAILAATGSTAALSFCFSPYVHKLEWIPVRQCKATEGEKETSITSQTQLLKVTTRNFFAMQVETVFDPDVDVTHDPKTYRPFCNFMVKGLPLFIHPELLNDTDLRIKLLGKEKGTLVEDEAKEEGKKKDPDDEFL</sequence>
<evidence type="ECO:0008006" key="3">
    <source>
        <dbReference type="Google" id="ProtNLM"/>
    </source>
</evidence>
<comment type="caution">
    <text evidence="1">The sequence shown here is derived from an EMBL/GenBank/DDBJ whole genome shotgun (WGS) entry which is preliminary data.</text>
</comment>
<proteinExistence type="predicted"/>
<dbReference type="PANTHER" id="PTHR13281:SF0">
    <property type="entry name" value="TRANSMEMBRANE PROTEIN 70, MITOCHONDRIAL"/>
    <property type="match status" value="1"/>
</dbReference>
<dbReference type="EMBL" id="BLLK01000020">
    <property type="protein sequence ID" value="GFH45165.1"/>
    <property type="molecule type" value="Genomic_DNA"/>
</dbReference>
<evidence type="ECO:0000313" key="1">
    <source>
        <dbReference type="EMBL" id="GFH45165.1"/>
    </source>
</evidence>
<dbReference type="PANTHER" id="PTHR13281">
    <property type="entry name" value="TRANSMEMBRANE PROTEIN 70, MITOCHONDRIAL"/>
    <property type="match status" value="1"/>
</dbReference>
<dbReference type="GO" id="GO:0033615">
    <property type="term" value="P:mitochondrial proton-transporting ATP synthase complex assembly"/>
    <property type="evidence" value="ECO:0007669"/>
    <property type="project" value="TreeGrafter"/>
</dbReference>
<dbReference type="InterPro" id="IPR009724">
    <property type="entry name" value="TMEM70"/>
</dbReference>
<gene>
    <name evidence="1" type="ORF">CTEN210_01640</name>
</gene>
<organism evidence="1 2">
    <name type="scientific">Chaetoceros tenuissimus</name>
    <dbReference type="NCBI Taxonomy" id="426638"/>
    <lineage>
        <taxon>Eukaryota</taxon>
        <taxon>Sar</taxon>
        <taxon>Stramenopiles</taxon>
        <taxon>Ochrophyta</taxon>
        <taxon>Bacillariophyta</taxon>
        <taxon>Coscinodiscophyceae</taxon>
        <taxon>Chaetocerotophycidae</taxon>
        <taxon>Chaetocerotales</taxon>
        <taxon>Chaetocerotaceae</taxon>
        <taxon>Chaetoceros</taxon>
    </lineage>
</organism>